<protein>
    <recommendedName>
        <fullName evidence="15">3-isopropylmalate dehydrogenase</fullName>
        <ecNumber evidence="15">1.1.1.85</ecNumber>
    </recommendedName>
    <alternativeName>
        <fullName evidence="15">3-IPM-DH</fullName>
    </alternativeName>
    <alternativeName>
        <fullName evidence="15">Beta-IPM dehydrogenase</fullName>
        <shortName evidence="15">IMDH</shortName>
    </alternativeName>
</protein>
<feature type="binding site" evidence="15">
    <location>
        <begin position="77"/>
        <end position="90"/>
    </location>
    <ligand>
        <name>NAD(+)</name>
        <dbReference type="ChEBI" id="CHEBI:57540"/>
    </ligand>
</feature>
<dbReference type="EMBL" id="CP051180">
    <property type="protein sequence ID" value="QIZ78096.1"/>
    <property type="molecule type" value="Genomic_DNA"/>
</dbReference>
<keyword evidence="19" id="KW-1185">Reference proteome</keyword>
<dbReference type="Pfam" id="PF00180">
    <property type="entry name" value="Iso_dh"/>
    <property type="match status" value="1"/>
</dbReference>
<dbReference type="GO" id="GO:0003862">
    <property type="term" value="F:3-isopropylmalate dehydrogenase activity"/>
    <property type="evidence" value="ECO:0007669"/>
    <property type="project" value="UniProtKB-UniRule"/>
</dbReference>
<dbReference type="SUPFAM" id="SSF53659">
    <property type="entry name" value="Isocitrate/Isopropylmalate dehydrogenase-like"/>
    <property type="match status" value="1"/>
</dbReference>
<dbReference type="InterPro" id="IPR004429">
    <property type="entry name" value="Isopropylmalate_DH"/>
</dbReference>
<evidence type="ECO:0000313" key="18">
    <source>
        <dbReference type="EMBL" id="QIZ78096.1"/>
    </source>
</evidence>
<dbReference type="GO" id="GO:0009098">
    <property type="term" value="P:L-leucine biosynthetic process"/>
    <property type="evidence" value="ECO:0007669"/>
    <property type="project" value="UniProtKB-UniRule"/>
</dbReference>
<feature type="binding site" evidence="15">
    <location>
        <position position="108"/>
    </location>
    <ligand>
        <name>substrate</name>
    </ligand>
</feature>
<dbReference type="KEGG" id="fes:HER31_15020"/>
<proteinExistence type="inferred from homology"/>
<keyword evidence="8 15" id="KW-0479">Metal-binding</keyword>
<comment type="cofactor">
    <cofactor evidence="2">
        <name>Mn(2+)</name>
        <dbReference type="ChEBI" id="CHEBI:29035"/>
    </cofactor>
</comment>
<dbReference type="FunFam" id="3.40.718.10:FF:000004">
    <property type="entry name" value="3-isopropylmalate dehydrogenase"/>
    <property type="match status" value="1"/>
</dbReference>
<dbReference type="AlphaFoldDB" id="A0A6H1UIQ4"/>
<comment type="function">
    <text evidence="14 15 16">Catalyzes the oxidation of 3-carboxy-2-hydroxy-4-methylpentanoate (3-isopropylmalate) to 3-carboxy-4-methyl-2-oxopentanoate. The product decarboxylates to 4-methyl-2 oxopentanoate.</text>
</comment>
<feature type="site" description="Important for catalysis" evidence="15">
    <location>
        <position position="194"/>
    </location>
</feature>
<evidence type="ECO:0000256" key="15">
    <source>
        <dbReference type="HAMAP-Rule" id="MF_01033"/>
    </source>
</evidence>
<feature type="site" description="Important for catalysis" evidence="15">
    <location>
        <position position="144"/>
    </location>
</feature>
<comment type="subcellular location">
    <subcellularLocation>
        <location evidence="15">Cytoplasm</location>
    </subcellularLocation>
</comment>
<keyword evidence="15" id="KW-0963">Cytoplasm</keyword>
<feature type="binding site" evidence="15">
    <location>
        <position position="137"/>
    </location>
    <ligand>
        <name>substrate</name>
    </ligand>
</feature>
<evidence type="ECO:0000256" key="8">
    <source>
        <dbReference type="ARBA" id="ARBA00022723"/>
    </source>
</evidence>
<keyword evidence="9 15" id="KW-0460">Magnesium</keyword>
<dbReference type="GO" id="GO:0005829">
    <property type="term" value="C:cytosol"/>
    <property type="evidence" value="ECO:0007669"/>
    <property type="project" value="TreeGrafter"/>
</dbReference>
<evidence type="ECO:0000259" key="17">
    <source>
        <dbReference type="SMART" id="SM01329"/>
    </source>
</evidence>
<evidence type="ECO:0000256" key="14">
    <source>
        <dbReference type="ARBA" id="ARBA00023577"/>
    </source>
</evidence>
<dbReference type="InterPro" id="IPR019818">
    <property type="entry name" value="IsoCit/isopropylmalate_DH_CS"/>
</dbReference>
<keyword evidence="13 15" id="KW-0100">Branched-chain amino acid biosynthesis</keyword>
<name>A0A6H1UIQ4_9GAMM</name>
<dbReference type="Proteomes" id="UP000501602">
    <property type="component" value="Chromosome"/>
</dbReference>
<dbReference type="HAMAP" id="MF_01033">
    <property type="entry name" value="LeuB_type1"/>
    <property type="match status" value="1"/>
</dbReference>
<feature type="binding site" evidence="15">
    <location>
        <position position="226"/>
    </location>
    <ligand>
        <name>Mg(2+)</name>
        <dbReference type="ChEBI" id="CHEBI:18420"/>
    </ligand>
</feature>
<evidence type="ECO:0000256" key="9">
    <source>
        <dbReference type="ARBA" id="ARBA00022842"/>
    </source>
</evidence>
<dbReference type="RefSeq" id="WP_168661732.1">
    <property type="nucleotide sequence ID" value="NZ_CP051180.1"/>
</dbReference>
<feature type="binding site" evidence="15">
    <location>
        <position position="226"/>
    </location>
    <ligand>
        <name>substrate</name>
    </ligand>
</feature>
<keyword evidence="12 15" id="KW-0464">Manganese</keyword>
<accession>A0A6H1UIQ4</accession>
<keyword evidence="11 15" id="KW-0520">NAD</keyword>
<feature type="binding site" evidence="15">
    <location>
        <position position="250"/>
    </location>
    <ligand>
        <name>Mg(2+)</name>
        <dbReference type="ChEBI" id="CHEBI:18420"/>
    </ligand>
</feature>
<comment type="similarity">
    <text evidence="4 15">Belongs to the isocitrate and isopropylmalate dehydrogenases family. LeuB type 1 subfamily.</text>
</comment>
<keyword evidence="7 15" id="KW-0028">Amino-acid biosynthesis</keyword>
<dbReference type="UniPathway" id="UPA00048">
    <property type="reaction ID" value="UER00072"/>
</dbReference>
<evidence type="ECO:0000256" key="11">
    <source>
        <dbReference type="ARBA" id="ARBA00023027"/>
    </source>
</evidence>
<dbReference type="PROSITE" id="PS00470">
    <property type="entry name" value="IDH_IMDH"/>
    <property type="match status" value="1"/>
</dbReference>
<dbReference type="NCBIfam" id="TIGR00169">
    <property type="entry name" value="leuB"/>
    <property type="match status" value="1"/>
</dbReference>
<evidence type="ECO:0000256" key="6">
    <source>
        <dbReference type="ARBA" id="ARBA00022430"/>
    </source>
</evidence>
<comment type="catalytic activity">
    <reaction evidence="1 15 16">
        <text>(2R,3S)-3-isopropylmalate + NAD(+) = 4-methyl-2-oxopentanoate + CO2 + NADH</text>
        <dbReference type="Rhea" id="RHEA:32271"/>
        <dbReference type="ChEBI" id="CHEBI:16526"/>
        <dbReference type="ChEBI" id="CHEBI:17865"/>
        <dbReference type="ChEBI" id="CHEBI:35121"/>
        <dbReference type="ChEBI" id="CHEBI:57540"/>
        <dbReference type="ChEBI" id="CHEBI:57945"/>
        <dbReference type="EC" id="1.1.1.85"/>
    </reaction>
</comment>
<feature type="binding site" evidence="15">
    <location>
        <position position="254"/>
    </location>
    <ligand>
        <name>Mg(2+)</name>
        <dbReference type="ChEBI" id="CHEBI:18420"/>
    </ligand>
</feature>
<evidence type="ECO:0000256" key="4">
    <source>
        <dbReference type="ARBA" id="ARBA00008319"/>
    </source>
</evidence>
<evidence type="ECO:0000313" key="19">
    <source>
        <dbReference type="Proteomes" id="UP000501602"/>
    </source>
</evidence>
<dbReference type="SMART" id="SM01329">
    <property type="entry name" value="Iso_dh"/>
    <property type="match status" value="1"/>
</dbReference>
<keyword evidence="10 15" id="KW-0560">Oxidoreductase</keyword>
<organism evidence="18 19">
    <name type="scientific">Ferrimonas lipolytica</name>
    <dbReference type="NCBI Taxonomy" id="2724191"/>
    <lineage>
        <taxon>Bacteria</taxon>
        <taxon>Pseudomonadati</taxon>
        <taxon>Pseudomonadota</taxon>
        <taxon>Gammaproteobacteria</taxon>
        <taxon>Alteromonadales</taxon>
        <taxon>Ferrimonadaceae</taxon>
        <taxon>Ferrimonas</taxon>
    </lineage>
</organism>
<dbReference type="PANTHER" id="PTHR42979:SF1">
    <property type="entry name" value="3-ISOPROPYLMALATE DEHYDROGENASE"/>
    <property type="match status" value="1"/>
</dbReference>
<dbReference type="EC" id="1.1.1.85" evidence="15"/>
<evidence type="ECO:0000256" key="5">
    <source>
        <dbReference type="ARBA" id="ARBA00011738"/>
    </source>
</evidence>
<evidence type="ECO:0000256" key="2">
    <source>
        <dbReference type="ARBA" id="ARBA00001936"/>
    </source>
</evidence>
<evidence type="ECO:0000256" key="3">
    <source>
        <dbReference type="ARBA" id="ARBA00004762"/>
    </source>
</evidence>
<comment type="pathway">
    <text evidence="3 15 16">Amino-acid biosynthesis; L-leucine biosynthesis; L-leucine from 3-methyl-2-oxobutanoate: step 3/4.</text>
</comment>
<feature type="binding site" evidence="15">
    <location>
        <position position="98"/>
    </location>
    <ligand>
        <name>substrate</name>
    </ligand>
</feature>
<evidence type="ECO:0000256" key="13">
    <source>
        <dbReference type="ARBA" id="ARBA00023304"/>
    </source>
</evidence>
<keyword evidence="6 15" id="KW-0432">Leucine biosynthesis</keyword>
<evidence type="ECO:0000256" key="10">
    <source>
        <dbReference type="ARBA" id="ARBA00023002"/>
    </source>
</evidence>
<evidence type="ECO:0000256" key="16">
    <source>
        <dbReference type="RuleBase" id="RU004445"/>
    </source>
</evidence>
<dbReference type="InterPro" id="IPR024084">
    <property type="entry name" value="IsoPropMal-DH-like_dom"/>
</dbReference>
<dbReference type="PANTHER" id="PTHR42979">
    <property type="entry name" value="3-ISOPROPYLMALATE DEHYDROGENASE"/>
    <property type="match status" value="1"/>
</dbReference>
<dbReference type="Gene3D" id="3.40.718.10">
    <property type="entry name" value="Isopropylmalate Dehydrogenase"/>
    <property type="match status" value="1"/>
</dbReference>
<evidence type="ECO:0000256" key="1">
    <source>
        <dbReference type="ARBA" id="ARBA00000624"/>
    </source>
</evidence>
<dbReference type="GO" id="GO:0000287">
    <property type="term" value="F:magnesium ion binding"/>
    <property type="evidence" value="ECO:0007669"/>
    <property type="project" value="InterPro"/>
</dbReference>
<reference evidence="18 19" key="1">
    <citation type="submission" date="2020-04" db="EMBL/GenBank/DDBJ databases">
        <title>Ferrimonas sp. S7 isolated from sea water.</title>
        <authorList>
            <person name="Bae S.S."/>
            <person name="Baek K."/>
        </authorList>
    </citation>
    <scope>NUCLEOTIDE SEQUENCE [LARGE SCALE GENOMIC DNA]</scope>
    <source>
        <strain evidence="18 19">S7</strain>
    </source>
</reference>
<dbReference type="GO" id="GO:0051287">
    <property type="term" value="F:NAD binding"/>
    <property type="evidence" value="ECO:0007669"/>
    <property type="project" value="InterPro"/>
</dbReference>
<feature type="binding site" evidence="15">
    <location>
        <begin position="284"/>
        <end position="296"/>
    </location>
    <ligand>
        <name>NAD(+)</name>
        <dbReference type="ChEBI" id="CHEBI:57540"/>
    </ligand>
</feature>
<sequence length="364" mass="38496">MTQHRIAVLAGDGIGPEVMAEAQKVVDAVAAQFEFGIDWHSYLVGGAAIDATGAPLPEATMSGCEAADAILFGSVGGPKWEGLPPNSQPERGSLLPLRKHFELFCNLRPAQIHPGLEGLSPLRADIAAKGMDLLVVRELTGDIYFGEPRGRHGEGEQEYGYDTMRYSRGEIRRIARLAFEAARKRRGKVCSVDKANVLQTSMLWREEVTTIAADYPDVELEHIYIDNAAMQMLRRASEFDVMLCGNLFGDILSDEAAMITGSMGLLPSASLNAAGFGMYEPAGGSAPDIAGQGIANPVAQILSASLMLRHSLNEIAAADAIDAAVSQALADGCLTNELTPAGQAGLSTAAMGDAIVARLSQGVK</sequence>
<evidence type="ECO:0000256" key="7">
    <source>
        <dbReference type="ARBA" id="ARBA00022605"/>
    </source>
</evidence>
<comment type="cofactor">
    <cofactor evidence="15 16">
        <name>Mg(2+)</name>
        <dbReference type="ChEBI" id="CHEBI:18420"/>
    </cofactor>
    <cofactor evidence="15 16">
        <name>Mn(2+)</name>
        <dbReference type="ChEBI" id="CHEBI:29035"/>
    </cofactor>
    <text evidence="15 16">Binds 1 Mg(2+) or Mn(2+) ion per subunit.</text>
</comment>
<feature type="domain" description="Isopropylmalate dehydrogenase-like" evidence="17">
    <location>
        <begin position="5"/>
        <end position="355"/>
    </location>
</feature>
<gene>
    <name evidence="15 18" type="primary">leuB</name>
    <name evidence="18" type="ORF">HER31_15020</name>
</gene>
<comment type="subunit">
    <text evidence="5 15 16">Homodimer.</text>
</comment>
<evidence type="ECO:0000256" key="12">
    <source>
        <dbReference type="ARBA" id="ARBA00023211"/>
    </source>
</evidence>